<dbReference type="EMBL" id="LDJI01000009">
    <property type="protein sequence ID" value="KRG65205.1"/>
    <property type="molecule type" value="Genomic_DNA"/>
</dbReference>
<keyword evidence="2" id="KW-1185">Reference proteome</keyword>
<dbReference type="PATRIC" id="fig|405444.3.peg.3758"/>
<name>A0A0R0C6V4_9GAMM</name>
<gene>
    <name evidence="1" type="ORF">ABB26_05220</name>
</gene>
<sequence>MLVAQPFEEVLLAANGDVGNSIIRLPPLAPQRNAALGAVLAGEAIPVLGEVPRQHGIKQHVLRRLIEHRCVLDVPPR</sequence>
<dbReference type="AlphaFoldDB" id="A0A0R0C6V4"/>
<accession>A0A0R0C6V4</accession>
<proteinExistence type="predicted"/>
<dbReference type="Proteomes" id="UP000050864">
    <property type="component" value="Unassembled WGS sequence"/>
</dbReference>
<evidence type="ECO:0000313" key="2">
    <source>
        <dbReference type="Proteomes" id="UP000050864"/>
    </source>
</evidence>
<organism evidence="1 2">
    <name type="scientific">Stenotrophomonas humi</name>
    <dbReference type="NCBI Taxonomy" id="405444"/>
    <lineage>
        <taxon>Bacteria</taxon>
        <taxon>Pseudomonadati</taxon>
        <taxon>Pseudomonadota</taxon>
        <taxon>Gammaproteobacteria</taxon>
        <taxon>Lysobacterales</taxon>
        <taxon>Lysobacteraceae</taxon>
        <taxon>Stenotrophomonas</taxon>
    </lineage>
</organism>
<evidence type="ECO:0000313" key="1">
    <source>
        <dbReference type="EMBL" id="KRG65205.1"/>
    </source>
</evidence>
<comment type="caution">
    <text evidence="1">The sequence shown here is derived from an EMBL/GenBank/DDBJ whole genome shotgun (WGS) entry which is preliminary data.</text>
</comment>
<protein>
    <submittedName>
        <fullName evidence="1">Uncharacterized protein</fullName>
    </submittedName>
</protein>
<reference evidence="1 2" key="1">
    <citation type="submission" date="2015-05" db="EMBL/GenBank/DDBJ databases">
        <title>Genome sequencing and analysis of members of genus Stenotrophomonas.</title>
        <authorList>
            <person name="Patil P.P."/>
            <person name="Midha S."/>
            <person name="Patil P.B."/>
        </authorList>
    </citation>
    <scope>NUCLEOTIDE SEQUENCE [LARGE SCALE GENOMIC DNA]</scope>
    <source>
        <strain evidence="1 2">DSM 18929</strain>
    </source>
</reference>